<evidence type="ECO:0000313" key="10">
    <source>
        <dbReference type="EMBL" id="GHB89135.1"/>
    </source>
</evidence>
<feature type="active site" description="Proton acceptor" evidence="8">
    <location>
        <position position="57"/>
    </location>
</feature>
<comment type="catalytic activity">
    <reaction evidence="7 8">
        <text>(1S,2R)-1-C-(indol-3-yl)glycerol 3-phosphate + L-serine = D-glyceraldehyde 3-phosphate + L-tryptophan + H2O</text>
        <dbReference type="Rhea" id="RHEA:10532"/>
        <dbReference type="ChEBI" id="CHEBI:15377"/>
        <dbReference type="ChEBI" id="CHEBI:33384"/>
        <dbReference type="ChEBI" id="CHEBI:57912"/>
        <dbReference type="ChEBI" id="CHEBI:58866"/>
        <dbReference type="ChEBI" id="CHEBI:59776"/>
        <dbReference type="EC" id="4.2.1.20"/>
    </reaction>
</comment>
<dbReference type="Gene3D" id="3.20.20.70">
    <property type="entry name" value="Aldolase class I"/>
    <property type="match status" value="1"/>
</dbReference>
<evidence type="ECO:0000256" key="1">
    <source>
        <dbReference type="ARBA" id="ARBA00004733"/>
    </source>
</evidence>
<dbReference type="RefSeq" id="WP_189569321.1">
    <property type="nucleotide sequence ID" value="NZ_BMXF01000011.1"/>
</dbReference>
<protein>
    <recommendedName>
        <fullName evidence="8">Tryptophan synthase alpha chain</fullName>
        <ecNumber evidence="8">4.2.1.20</ecNumber>
    </recommendedName>
</protein>
<dbReference type="Proteomes" id="UP000598271">
    <property type="component" value="Unassembled WGS sequence"/>
</dbReference>
<dbReference type="InterPro" id="IPR002028">
    <property type="entry name" value="Trp_synthase_suA"/>
</dbReference>
<dbReference type="NCBIfam" id="TIGR00262">
    <property type="entry name" value="trpA"/>
    <property type="match status" value="1"/>
</dbReference>
<organism evidence="10 11">
    <name type="scientific">Persicitalea jodogahamensis</name>
    <dbReference type="NCBI Taxonomy" id="402147"/>
    <lineage>
        <taxon>Bacteria</taxon>
        <taxon>Pseudomonadati</taxon>
        <taxon>Bacteroidota</taxon>
        <taxon>Cytophagia</taxon>
        <taxon>Cytophagales</taxon>
        <taxon>Spirosomataceae</taxon>
        <taxon>Persicitalea</taxon>
    </lineage>
</organism>
<dbReference type="InterPro" id="IPR013785">
    <property type="entry name" value="Aldolase_TIM"/>
</dbReference>
<dbReference type="SUPFAM" id="SSF51366">
    <property type="entry name" value="Ribulose-phoshate binding barrel"/>
    <property type="match status" value="1"/>
</dbReference>
<evidence type="ECO:0000256" key="3">
    <source>
        <dbReference type="ARBA" id="ARBA00022605"/>
    </source>
</evidence>
<evidence type="ECO:0000313" key="11">
    <source>
        <dbReference type="Proteomes" id="UP000598271"/>
    </source>
</evidence>
<dbReference type="CDD" id="cd04724">
    <property type="entry name" value="Tryptophan_synthase_alpha"/>
    <property type="match status" value="1"/>
</dbReference>
<reference evidence="10 11" key="1">
    <citation type="journal article" date="2014" name="Int. J. Syst. Evol. Microbiol.">
        <title>Complete genome sequence of Corynebacterium casei LMG S-19264T (=DSM 44701T), isolated from a smear-ripened cheese.</title>
        <authorList>
            <consortium name="US DOE Joint Genome Institute (JGI-PGF)"/>
            <person name="Walter F."/>
            <person name="Albersmeier A."/>
            <person name="Kalinowski J."/>
            <person name="Ruckert C."/>
        </authorList>
    </citation>
    <scope>NUCLEOTIDE SEQUENCE [LARGE SCALE GENOMIC DNA]</scope>
    <source>
        <strain evidence="10 11">KCTC 12866</strain>
    </source>
</reference>
<evidence type="ECO:0000256" key="8">
    <source>
        <dbReference type="HAMAP-Rule" id="MF_00131"/>
    </source>
</evidence>
<comment type="similarity">
    <text evidence="8 9">Belongs to the TrpA family.</text>
</comment>
<keyword evidence="5 8" id="KW-0057">Aromatic amino acid biosynthesis</keyword>
<comment type="caution">
    <text evidence="10">The sequence shown here is derived from an EMBL/GenBank/DDBJ whole genome shotgun (WGS) entry which is preliminary data.</text>
</comment>
<evidence type="ECO:0000256" key="6">
    <source>
        <dbReference type="ARBA" id="ARBA00023239"/>
    </source>
</evidence>
<comment type="subunit">
    <text evidence="2 8">Tetramer of two alpha and two beta chains.</text>
</comment>
<evidence type="ECO:0000256" key="5">
    <source>
        <dbReference type="ARBA" id="ARBA00023141"/>
    </source>
</evidence>
<dbReference type="HAMAP" id="MF_00131">
    <property type="entry name" value="Trp_synth_alpha"/>
    <property type="match status" value="1"/>
</dbReference>
<comment type="function">
    <text evidence="8">The alpha subunit is responsible for the aldol cleavage of indoleglycerol phosphate to indole and glyceraldehyde 3-phosphate.</text>
</comment>
<evidence type="ECO:0000256" key="7">
    <source>
        <dbReference type="ARBA" id="ARBA00049047"/>
    </source>
</evidence>
<dbReference type="GO" id="GO:0004834">
    <property type="term" value="F:tryptophan synthase activity"/>
    <property type="evidence" value="ECO:0007669"/>
    <property type="project" value="UniProtKB-UniRule"/>
</dbReference>
<dbReference type="EC" id="4.2.1.20" evidence="8"/>
<feature type="active site" description="Proton acceptor" evidence="8">
    <location>
        <position position="46"/>
    </location>
</feature>
<proteinExistence type="inferred from homology"/>
<gene>
    <name evidence="8 10" type="primary">trpA</name>
    <name evidence="10" type="ORF">GCM10007390_51530</name>
</gene>
<comment type="pathway">
    <text evidence="1 8">Amino-acid biosynthesis; L-tryptophan biosynthesis; L-tryptophan from chorismate: step 5/5.</text>
</comment>
<dbReference type="UniPathway" id="UPA00035">
    <property type="reaction ID" value="UER00044"/>
</dbReference>
<dbReference type="GO" id="GO:0005829">
    <property type="term" value="C:cytosol"/>
    <property type="evidence" value="ECO:0007669"/>
    <property type="project" value="TreeGrafter"/>
</dbReference>
<evidence type="ECO:0000256" key="2">
    <source>
        <dbReference type="ARBA" id="ARBA00011270"/>
    </source>
</evidence>
<accession>A0A8J3DEH0</accession>
<dbReference type="PROSITE" id="PS00167">
    <property type="entry name" value="TRP_SYNTHASE_ALPHA"/>
    <property type="match status" value="1"/>
</dbReference>
<dbReference type="AlphaFoldDB" id="A0A8J3DEH0"/>
<dbReference type="InterPro" id="IPR018204">
    <property type="entry name" value="Trp_synthase_alpha_AS"/>
</dbReference>
<dbReference type="PANTHER" id="PTHR43406">
    <property type="entry name" value="TRYPTOPHAN SYNTHASE, ALPHA CHAIN"/>
    <property type="match status" value="1"/>
</dbReference>
<dbReference type="InterPro" id="IPR011060">
    <property type="entry name" value="RibuloseP-bd_barrel"/>
</dbReference>
<evidence type="ECO:0000256" key="9">
    <source>
        <dbReference type="RuleBase" id="RU003662"/>
    </source>
</evidence>
<name>A0A8J3DEH0_9BACT</name>
<keyword evidence="3 8" id="KW-0028">Amino-acid biosynthesis</keyword>
<sequence>MNRIEKLFASQPSGNLNVYFTAGFPGVGDTRRILSVLQESGADLVEIGMPYSDPVADGETIQLSNQQALENGMTVRLLLEQLEGMREDGITLPVLLMGYINPVIQFGIERFCEKCAEVGVDGLILPDMPMDVYLNEYKAIFEKYGLLNIFLVTPQTSEARIRQIDQVSSGFIYTVSSASVTGSQSGVSDNMEAYFERIDAMNLRNPRLIGFGIKDNVTFEKACRYAQGAIIGSAFIRVLQESQDLGTDIPDFIHSVKANNHAGIDV</sequence>
<keyword evidence="6 8" id="KW-0456">Lyase</keyword>
<keyword evidence="4 8" id="KW-0822">Tryptophan biosynthesis</keyword>
<evidence type="ECO:0000256" key="4">
    <source>
        <dbReference type="ARBA" id="ARBA00022822"/>
    </source>
</evidence>
<keyword evidence="11" id="KW-1185">Reference proteome</keyword>
<dbReference type="Pfam" id="PF00290">
    <property type="entry name" value="Trp_syntA"/>
    <property type="match status" value="1"/>
</dbReference>
<dbReference type="PANTHER" id="PTHR43406:SF1">
    <property type="entry name" value="TRYPTOPHAN SYNTHASE ALPHA CHAIN, CHLOROPLASTIC"/>
    <property type="match status" value="1"/>
</dbReference>
<dbReference type="EMBL" id="BMXF01000011">
    <property type="protein sequence ID" value="GHB89135.1"/>
    <property type="molecule type" value="Genomic_DNA"/>
</dbReference>